<reference evidence="2 3" key="1">
    <citation type="submission" date="2018-12" db="EMBL/GenBank/DDBJ databases">
        <title>Genomic taxonomy of the Vibrionaceae family.</title>
        <authorList>
            <person name="Gomez-Gil B."/>
            <person name="Enciso-Ibarra K."/>
        </authorList>
    </citation>
    <scope>NUCLEOTIDE SEQUENCE [LARGE SCALE GENOMIC DNA]</scope>
    <source>
        <strain evidence="2 3">CAIM 594</strain>
    </source>
</reference>
<dbReference type="EMBL" id="RSFA01000117">
    <property type="protein sequence ID" value="RSD29695.1"/>
    <property type="molecule type" value="Genomic_DNA"/>
</dbReference>
<name>A0A427U036_9VIBR</name>
<keyword evidence="1" id="KW-0732">Signal</keyword>
<keyword evidence="3" id="KW-1185">Reference proteome</keyword>
<evidence type="ECO:0000313" key="3">
    <source>
        <dbReference type="Proteomes" id="UP000269041"/>
    </source>
</evidence>
<accession>A0A427U036</accession>
<dbReference type="AlphaFoldDB" id="A0A427U036"/>
<organism evidence="2 3">
    <name type="scientific">Vibrio pectenicida</name>
    <dbReference type="NCBI Taxonomy" id="62763"/>
    <lineage>
        <taxon>Bacteria</taxon>
        <taxon>Pseudomonadati</taxon>
        <taxon>Pseudomonadota</taxon>
        <taxon>Gammaproteobacteria</taxon>
        <taxon>Vibrionales</taxon>
        <taxon>Vibrionaceae</taxon>
        <taxon>Vibrio</taxon>
    </lineage>
</organism>
<evidence type="ECO:0000313" key="2">
    <source>
        <dbReference type="EMBL" id="RSD29695.1"/>
    </source>
</evidence>
<protein>
    <submittedName>
        <fullName evidence="2">Uncharacterized protein</fullName>
    </submittedName>
</protein>
<comment type="caution">
    <text evidence="2">The sequence shown here is derived from an EMBL/GenBank/DDBJ whole genome shotgun (WGS) entry which is preliminary data.</text>
</comment>
<sequence>MINRINITKLLGFVLVLLSGMTFAGHTNRDVTITQIHPISSNRPASPNTQDTIRVYVNPAPWVIQLVVMMLLIS</sequence>
<gene>
    <name evidence="2" type="ORF">EJA03_17770</name>
</gene>
<feature type="signal peptide" evidence="1">
    <location>
        <begin position="1"/>
        <end position="24"/>
    </location>
</feature>
<dbReference type="Proteomes" id="UP000269041">
    <property type="component" value="Unassembled WGS sequence"/>
</dbReference>
<dbReference type="RefSeq" id="WP_125323077.1">
    <property type="nucleotide sequence ID" value="NZ_AP024889.1"/>
</dbReference>
<proteinExistence type="predicted"/>
<feature type="chain" id="PRO_5019469251" evidence="1">
    <location>
        <begin position="25"/>
        <end position="74"/>
    </location>
</feature>
<evidence type="ECO:0000256" key="1">
    <source>
        <dbReference type="SAM" id="SignalP"/>
    </source>
</evidence>